<reference evidence="2 3" key="1">
    <citation type="submission" date="2019-08" db="EMBL/GenBank/DDBJ databases">
        <title>Archaea genome.</title>
        <authorList>
            <person name="Kajale S."/>
            <person name="Shouche Y."/>
            <person name="Deshpande N."/>
            <person name="Sharma A."/>
        </authorList>
    </citation>
    <scope>NUCLEOTIDE SEQUENCE [LARGE SCALE GENOMIC DNA]</scope>
    <source>
        <strain evidence="2 3">ESP3B_9</strain>
    </source>
</reference>
<dbReference type="Proteomes" id="UP000324104">
    <property type="component" value="Unassembled WGS sequence"/>
</dbReference>
<feature type="compositionally biased region" description="Acidic residues" evidence="1">
    <location>
        <begin position="446"/>
        <end position="457"/>
    </location>
</feature>
<dbReference type="Gene3D" id="1.10.10.10">
    <property type="entry name" value="Winged helix-like DNA-binding domain superfamily/Winged helix DNA-binding domain"/>
    <property type="match status" value="1"/>
</dbReference>
<dbReference type="InterPro" id="IPR036388">
    <property type="entry name" value="WH-like_DNA-bd_sf"/>
</dbReference>
<evidence type="ECO:0008006" key="4">
    <source>
        <dbReference type="Google" id="ProtNLM"/>
    </source>
</evidence>
<feature type="compositionally biased region" description="Polar residues" evidence="1">
    <location>
        <begin position="277"/>
        <end position="293"/>
    </location>
</feature>
<proteinExistence type="predicted"/>
<name>A0A5D5AK22_9EURY</name>
<accession>A0A5D5AK22</accession>
<feature type="compositionally biased region" description="Acidic residues" evidence="1">
    <location>
        <begin position="348"/>
        <end position="363"/>
    </location>
</feature>
<evidence type="ECO:0000313" key="3">
    <source>
        <dbReference type="Proteomes" id="UP000324104"/>
    </source>
</evidence>
<gene>
    <name evidence="2" type="ORF">FYC77_14265</name>
</gene>
<dbReference type="EMBL" id="VTAW01000019">
    <property type="protein sequence ID" value="TYT61365.1"/>
    <property type="molecule type" value="Genomic_DNA"/>
</dbReference>
<feature type="region of interest" description="Disordered" evidence="1">
    <location>
        <begin position="262"/>
        <end position="557"/>
    </location>
</feature>
<protein>
    <recommendedName>
        <fullName evidence="4">Rpa-associated protein</fullName>
    </recommendedName>
</protein>
<comment type="caution">
    <text evidence="2">The sequence shown here is derived from an EMBL/GenBank/DDBJ whole genome shotgun (WGS) entry which is preliminary data.</text>
</comment>
<dbReference type="RefSeq" id="WP_149082162.1">
    <property type="nucleotide sequence ID" value="NZ_VTAW01000019.1"/>
</dbReference>
<evidence type="ECO:0000256" key="1">
    <source>
        <dbReference type="SAM" id="MobiDB-lite"/>
    </source>
</evidence>
<feature type="compositionally biased region" description="Acidic residues" evidence="1">
    <location>
        <begin position="381"/>
        <end position="417"/>
    </location>
</feature>
<feature type="compositionally biased region" description="Acidic residues" evidence="1">
    <location>
        <begin position="536"/>
        <end position="556"/>
    </location>
</feature>
<dbReference type="AlphaFoldDB" id="A0A5D5AK22"/>
<organism evidence="2 3">
    <name type="scientific">Natrialba swarupiae</name>
    <dbReference type="NCBI Taxonomy" id="2448032"/>
    <lineage>
        <taxon>Archaea</taxon>
        <taxon>Methanobacteriati</taxon>
        <taxon>Methanobacteriota</taxon>
        <taxon>Stenosarchaea group</taxon>
        <taxon>Halobacteria</taxon>
        <taxon>Halobacteriales</taxon>
        <taxon>Natrialbaceae</taxon>
        <taxon>Natrialba</taxon>
    </lineage>
</organism>
<feature type="compositionally biased region" description="Acidic residues" evidence="1">
    <location>
        <begin position="490"/>
        <end position="502"/>
    </location>
</feature>
<feature type="compositionally biased region" description="Low complexity" evidence="1">
    <location>
        <begin position="294"/>
        <end position="311"/>
    </location>
</feature>
<sequence length="618" mass="63687">MSANEDEEIPGREIAYRLFAAEYDDATLSHTESDEERAPNYVVSPTGARLNRLFVVGTLTEVTSVNDEMLRARVVDPTGAFVVYAGQYQPDELATLESLDPPAFVAVTGKARTFQPEDSDQVYTSIRPESIATVDADTRDRWVVGAAEQTVERIGTYAGITALEASGDDLTDALLEAGVENGLAAGIPLAQRHYGTTPSYLGALRDCAIEAVEVVAGERDQVSGLAVGPEDSRDDGTTFDSLADLTSADATDLDVDATIDTASEPAESVAGAGDEGTSGTDPESATNRASGTEASSSVVGTASASGGSTTDTADEAPSVAVESGTESVEAVSSDALESEADSGSTLEADSEAELDSEATEAEPDSAATGAEQHTKPTQSTSDDDADDTDESTGDDGGTDEGVAEQFDAADEMYEMDDEERKRLEAEFGTEFTTGSEVDDPGKADIDVPEDDDSEAGADTESAKPEAATSGADGSDGSDKLGAPPQSRLEDDSDAATDLEADENAAPADSVAEPADSSDDGAADEGVSGDETGVESTADDEDEDDESGGDASLEDVDLQERVVETMGDLDDGDGADRAAVVEAVSDEIGVAADDVEDAIQDALMSGRCYEPDDGTLKPI</sequence>
<evidence type="ECO:0000313" key="2">
    <source>
        <dbReference type="EMBL" id="TYT61365.1"/>
    </source>
</evidence>
<keyword evidence="3" id="KW-1185">Reference proteome</keyword>